<reference evidence="1" key="1">
    <citation type="submission" date="2021-09" db="EMBL/GenBank/DDBJ databases">
        <title>Isolation and characterization of 3-chlorobenzoate degrading bacteria from soils in Shizuoka.</title>
        <authorList>
            <person name="Ifat A."/>
            <person name="Ogawa N."/>
            <person name="Kimbara K."/>
            <person name="Moriuchi R."/>
            <person name="Dohra H."/>
            <person name="Shintani M."/>
        </authorList>
    </citation>
    <scope>NUCLEOTIDE SEQUENCE</scope>
    <source>
        <strain evidence="1">19CS2-2</strain>
    </source>
</reference>
<dbReference type="Proteomes" id="UP001055013">
    <property type="component" value="Unassembled WGS sequence"/>
</dbReference>
<accession>A0ACB5QJB9</accession>
<gene>
    <name evidence="1" type="ORF">CBA19CS22_00430</name>
</gene>
<sequence length="137" mass="13462">MASNLKYSAVLKNGQQDQITAKVGASGAYDIYDGTQPTNPDTAVTTQNLLATLNCSATFAAAASGGVLTANAISNGTGTAAAGAGKTASWYRLRTSGGTAVVDGSVGTSGCDLNLTSTTIAQGQTVSVSSSTCTNGQ</sequence>
<keyword evidence="2" id="KW-1185">Reference proteome</keyword>
<protein>
    <submittedName>
        <fullName evidence="1">Uncharacterized protein</fullName>
    </submittedName>
</protein>
<dbReference type="EMBL" id="BPUR01000001">
    <property type="protein sequence ID" value="GJH14950.1"/>
    <property type="molecule type" value="Genomic_DNA"/>
</dbReference>
<proteinExistence type="predicted"/>
<name>A0ACB5QJB9_9BURK</name>
<evidence type="ECO:0000313" key="1">
    <source>
        <dbReference type="EMBL" id="GJH14950.1"/>
    </source>
</evidence>
<organism evidence="1 2">
    <name type="scientific">Caballeronia novacaledonica</name>
    <dbReference type="NCBI Taxonomy" id="1544861"/>
    <lineage>
        <taxon>Bacteria</taxon>
        <taxon>Pseudomonadati</taxon>
        <taxon>Pseudomonadota</taxon>
        <taxon>Betaproteobacteria</taxon>
        <taxon>Burkholderiales</taxon>
        <taxon>Burkholderiaceae</taxon>
        <taxon>Caballeronia</taxon>
    </lineage>
</organism>
<evidence type="ECO:0000313" key="2">
    <source>
        <dbReference type="Proteomes" id="UP001055013"/>
    </source>
</evidence>
<comment type="caution">
    <text evidence="1">The sequence shown here is derived from an EMBL/GenBank/DDBJ whole genome shotgun (WGS) entry which is preliminary data.</text>
</comment>